<accession>A0A5N5T3R8</accession>
<keyword evidence="2" id="KW-0489">Methyltransferase</keyword>
<keyword evidence="4" id="KW-0949">S-adenosyl-L-methionine</keyword>
<protein>
    <recommendedName>
        <fullName evidence="9">RNA (guanine-9-)-methyltransferase domain-containing protein 1</fullName>
    </recommendedName>
</protein>
<evidence type="ECO:0000256" key="5">
    <source>
        <dbReference type="ARBA" id="ARBA00022694"/>
    </source>
</evidence>
<evidence type="ECO:0000256" key="2">
    <source>
        <dbReference type="ARBA" id="ARBA00022603"/>
    </source>
</evidence>
<dbReference type="InterPro" id="IPR025812">
    <property type="entry name" value="Trm10_C_MTase_dom"/>
</dbReference>
<dbReference type="CDD" id="cd18102">
    <property type="entry name" value="Trm10_MRRP1"/>
    <property type="match status" value="1"/>
</dbReference>
<dbReference type="PANTHER" id="PTHR13563">
    <property type="entry name" value="TRNA (GUANINE-9-) METHYLTRANSFERASE"/>
    <property type="match status" value="1"/>
</dbReference>
<dbReference type="Gene3D" id="3.40.1280.30">
    <property type="match status" value="1"/>
</dbReference>
<evidence type="ECO:0000256" key="6">
    <source>
        <dbReference type="ARBA" id="ARBA00022946"/>
    </source>
</evidence>
<evidence type="ECO:0000256" key="3">
    <source>
        <dbReference type="ARBA" id="ARBA00022679"/>
    </source>
</evidence>
<organism evidence="11 12">
    <name type="scientific">Armadillidium nasatum</name>
    <dbReference type="NCBI Taxonomy" id="96803"/>
    <lineage>
        <taxon>Eukaryota</taxon>
        <taxon>Metazoa</taxon>
        <taxon>Ecdysozoa</taxon>
        <taxon>Arthropoda</taxon>
        <taxon>Crustacea</taxon>
        <taxon>Multicrustacea</taxon>
        <taxon>Malacostraca</taxon>
        <taxon>Eumalacostraca</taxon>
        <taxon>Peracarida</taxon>
        <taxon>Isopoda</taxon>
        <taxon>Oniscidea</taxon>
        <taxon>Crinocheta</taxon>
        <taxon>Armadillidiidae</taxon>
        <taxon>Armadillidium</taxon>
    </lineage>
</organism>
<feature type="domain" description="SAM-dependent MTase TRM10-type" evidence="10">
    <location>
        <begin position="144"/>
        <end position="336"/>
    </location>
</feature>
<keyword evidence="7" id="KW-0175">Coiled coil</keyword>
<evidence type="ECO:0000256" key="9">
    <source>
        <dbReference type="ARBA" id="ARBA00029803"/>
    </source>
</evidence>
<reference evidence="11 12" key="1">
    <citation type="journal article" date="2019" name="PLoS Biol.">
        <title>Sex chromosomes control vertical transmission of feminizing Wolbachia symbionts in an isopod.</title>
        <authorList>
            <person name="Becking T."/>
            <person name="Chebbi M.A."/>
            <person name="Giraud I."/>
            <person name="Moumen B."/>
            <person name="Laverre T."/>
            <person name="Caubet Y."/>
            <person name="Peccoud J."/>
            <person name="Gilbert C."/>
            <person name="Cordaux R."/>
        </authorList>
    </citation>
    <scope>NUCLEOTIDE SEQUENCE [LARGE SCALE GENOMIC DNA]</scope>
    <source>
        <strain evidence="11">ANa2</strain>
        <tissue evidence="11">Whole body excluding digestive tract and cuticle</tissue>
    </source>
</reference>
<keyword evidence="8" id="KW-0496">Mitochondrion</keyword>
<keyword evidence="12" id="KW-1185">Reference proteome</keyword>
<evidence type="ECO:0000313" key="11">
    <source>
        <dbReference type="EMBL" id="KAB7501106.1"/>
    </source>
</evidence>
<keyword evidence="5" id="KW-0819">tRNA processing</keyword>
<proteinExistence type="predicted"/>
<dbReference type="PANTHER" id="PTHR13563:SF5">
    <property type="entry name" value="TRNA METHYLTRANSFERASE 10 HOMOLOG C"/>
    <property type="match status" value="1"/>
</dbReference>
<dbReference type="InterPro" id="IPR028564">
    <property type="entry name" value="MT_TRM10-typ"/>
</dbReference>
<dbReference type="GO" id="GO:0000049">
    <property type="term" value="F:tRNA binding"/>
    <property type="evidence" value="ECO:0007669"/>
    <property type="project" value="TreeGrafter"/>
</dbReference>
<dbReference type="OrthoDB" id="9976048at2759"/>
<gene>
    <name evidence="11" type="ORF">Anas_13731</name>
</gene>
<dbReference type="Proteomes" id="UP000326759">
    <property type="component" value="Unassembled WGS sequence"/>
</dbReference>
<dbReference type="GO" id="GO:0070131">
    <property type="term" value="P:positive regulation of mitochondrial translation"/>
    <property type="evidence" value="ECO:0007669"/>
    <property type="project" value="TreeGrafter"/>
</dbReference>
<keyword evidence="3" id="KW-0808">Transferase</keyword>
<dbReference type="InterPro" id="IPR007356">
    <property type="entry name" value="tRNA_m1G_MeTrfase_euk"/>
</dbReference>
<dbReference type="GO" id="GO:0008168">
    <property type="term" value="F:methyltransferase activity"/>
    <property type="evidence" value="ECO:0007669"/>
    <property type="project" value="UniProtKB-KW"/>
</dbReference>
<dbReference type="GO" id="GO:0005739">
    <property type="term" value="C:mitochondrion"/>
    <property type="evidence" value="ECO:0007669"/>
    <property type="project" value="UniProtKB-SubCell"/>
</dbReference>
<comment type="caution">
    <text evidence="11">The sequence shown here is derived from an EMBL/GenBank/DDBJ whole genome shotgun (WGS) entry which is preliminary data.</text>
</comment>
<dbReference type="GO" id="GO:0032259">
    <property type="term" value="P:methylation"/>
    <property type="evidence" value="ECO:0007669"/>
    <property type="project" value="UniProtKB-KW"/>
</dbReference>
<evidence type="ECO:0000256" key="7">
    <source>
        <dbReference type="ARBA" id="ARBA00023054"/>
    </source>
</evidence>
<dbReference type="InterPro" id="IPR038459">
    <property type="entry name" value="MT_TRM10-typ_sf"/>
</dbReference>
<dbReference type="GO" id="GO:0005654">
    <property type="term" value="C:nucleoplasm"/>
    <property type="evidence" value="ECO:0007669"/>
    <property type="project" value="TreeGrafter"/>
</dbReference>
<evidence type="ECO:0000259" key="10">
    <source>
        <dbReference type="PROSITE" id="PS51675"/>
    </source>
</evidence>
<dbReference type="AlphaFoldDB" id="A0A5N5T3R8"/>
<dbReference type="EMBL" id="SEYY01011692">
    <property type="protein sequence ID" value="KAB7501106.1"/>
    <property type="molecule type" value="Genomic_DNA"/>
</dbReference>
<comment type="subcellular location">
    <subcellularLocation>
        <location evidence="1">Mitochondrion</location>
    </subcellularLocation>
</comment>
<name>A0A5N5T3R8_9CRUS</name>
<keyword evidence="6" id="KW-0809">Transit peptide</keyword>
<evidence type="ECO:0000256" key="4">
    <source>
        <dbReference type="ARBA" id="ARBA00022691"/>
    </source>
</evidence>
<evidence type="ECO:0000256" key="1">
    <source>
        <dbReference type="ARBA" id="ARBA00004173"/>
    </source>
</evidence>
<evidence type="ECO:0000313" key="12">
    <source>
        <dbReference type="Proteomes" id="UP000326759"/>
    </source>
</evidence>
<sequence>MFSKGLIYGTHYIRFVTPNYEGSHKLESPKYSENEIDNEEKIILQKWIEMLKYEGERLPNEISDEQFLQLLSLSSTNSRRKLLNFFYVKECKKLKDKTRKENVKELKRQKLEERVNRPKGHIEYGLWKNTMFAKSNNVHFKTLLNYKLVNAMIFNQPLVIDMDFFDHMERREISSLSEQLSNSFSCNRLSSDPFNLTLCNVDFESQKFQSIQKQMPNILNPSFPMNITSKSYLDIFPKEKLVYLTPNAKDEMMEFDHEAIYIIGGLVDLRNSNPVTMAKAKKENIKMVKLPIDRYHISRGKKELAINIMVKILLDLQENGDWKKALKNIPKRLLYTSDDSHLLPHNKASRYK</sequence>
<dbReference type="PROSITE" id="PS51675">
    <property type="entry name" value="SAM_MT_TRM10"/>
    <property type="match status" value="1"/>
</dbReference>
<dbReference type="GO" id="GO:0097745">
    <property type="term" value="P:mitochondrial tRNA 5'-end processing"/>
    <property type="evidence" value="ECO:0007669"/>
    <property type="project" value="TreeGrafter"/>
</dbReference>
<evidence type="ECO:0000256" key="8">
    <source>
        <dbReference type="ARBA" id="ARBA00023128"/>
    </source>
</evidence>